<dbReference type="InterPro" id="IPR020449">
    <property type="entry name" value="Tscrpt_reg_AraC-type_HTH"/>
</dbReference>
<sequence>MNSSSRDLPATSDPLGETLYHLRLNGSLYCHSELTGRWNIDIPAMTDKMMFHIVLSGQLWLRLDKQPARQLSAGDLVLLPHGQGHRLFSDETAPAEALFDIPVHQVSKRYEVLKYHQPASDITSEPRDVITSVSADSENSNAAETTELICGVISIDHAASRQFVAQLPALVLLLSDQQELSNPRSDSLQWIQTTVPLIIEEARTLRPGGETILTHLADILVIKTIRSWLDAAPDAQKGWLAALKDKQIGSALASIHKDPDKPWTVESLAREAGMSRSGFSARFTDLVGDSVKSYLTQWRMQLARSRLLQSNIPIAVLAEELGYSSEAAFSRAFKRIIGIPPGQVRH</sequence>
<protein>
    <submittedName>
        <fullName evidence="5">AraC family transcriptional regulator</fullName>
    </submittedName>
</protein>
<feature type="domain" description="HTH araC/xylS-type" evidence="4">
    <location>
        <begin position="249"/>
        <end position="346"/>
    </location>
</feature>
<dbReference type="Pfam" id="PF12833">
    <property type="entry name" value="HTH_18"/>
    <property type="match status" value="1"/>
</dbReference>
<dbReference type="InterPro" id="IPR018062">
    <property type="entry name" value="HTH_AraC-typ_CS"/>
</dbReference>
<dbReference type="GO" id="GO:0043565">
    <property type="term" value="F:sequence-specific DNA binding"/>
    <property type="evidence" value="ECO:0007669"/>
    <property type="project" value="InterPro"/>
</dbReference>
<dbReference type="PANTHER" id="PTHR46796:SF7">
    <property type="entry name" value="ARAC FAMILY TRANSCRIPTIONAL REGULATOR"/>
    <property type="match status" value="1"/>
</dbReference>
<dbReference type="PROSITE" id="PS00041">
    <property type="entry name" value="HTH_ARAC_FAMILY_1"/>
    <property type="match status" value="1"/>
</dbReference>
<dbReference type="PROSITE" id="PS01124">
    <property type="entry name" value="HTH_ARAC_FAMILY_2"/>
    <property type="match status" value="1"/>
</dbReference>
<accession>A0A839ITY3</accession>
<dbReference type="InterPro" id="IPR011051">
    <property type="entry name" value="RmlC_Cupin_sf"/>
</dbReference>
<evidence type="ECO:0000259" key="4">
    <source>
        <dbReference type="PROSITE" id="PS01124"/>
    </source>
</evidence>
<organism evidence="5 6">
    <name type="scientific">Oceanospirillum sediminis</name>
    <dbReference type="NCBI Taxonomy" id="2760088"/>
    <lineage>
        <taxon>Bacteria</taxon>
        <taxon>Pseudomonadati</taxon>
        <taxon>Pseudomonadota</taxon>
        <taxon>Gammaproteobacteria</taxon>
        <taxon>Oceanospirillales</taxon>
        <taxon>Oceanospirillaceae</taxon>
        <taxon>Oceanospirillum</taxon>
    </lineage>
</organism>
<dbReference type="SUPFAM" id="SSF51182">
    <property type="entry name" value="RmlC-like cupins"/>
    <property type="match status" value="1"/>
</dbReference>
<dbReference type="AlphaFoldDB" id="A0A839ITY3"/>
<evidence type="ECO:0000256" key="3">
    <source>
        <dbReference type="ARBA" id="ARBA00023163"/>
    </source>
</evidence>
<dbReference type="InterPro" id="IPR018060">
    <property type="entry name" value="HTH_AraC"/>
</dbReference>
<dbReference type="Proteomes" id="UP000565262">
    <property type="component" value="Unassembled WGS sequence"/>
</dbReference>
<evidence type="ECO:0000256" key="1">
    <source>
        <dbReference type="ARBA" id="ARBA00023015"/>
    </source>
</evidence>
<evidence type="ECO:0000313" key="6">
    <source>
        <dbReference type="Proteomes" id="UP000565262"/>
    </source>
</evidence>
<dbReference type="Pfam" id="PF12852">
    <property type="entry name" value="Cupin_6"/>
    <property type="match status" value="1"/>
</dbReference>
<dbReference type="Gene3D" id="2.60.120.10">
    <property type="entry name" value="Jelly Rolls"/>
    <property type="match status" value="1"/>
</dbReference>
<dbReference type="InterPro" id="IPR014710">
    <property type="entry name" value="RmlC-like_jellyroll"/>
</dbReference>
<dbReference type="EMBL" id="JACJFM010000024">
    <property type="protein sequence ID" value="MBB1488140.1"/>
    <property type="molecule type" value="Genomic_DNA"/>
</dbReference>
<keyword evidence="6" id="KW-1185">Reference proteome</keyword>
<keyword evidence="3" id="KW-0804">Transcription</keyword>
<dbReference type="PANTHER" id="PTHR46796">
    <property type="entry name" value="HTH-TYPE TRANSCRIPTIONAL ACTIVATOR RHAS-RELATED"/>
    <property type="match status" value="1"/>
</dbReference>
<dbReference type="GO" id="GO:0003700">
    <property type="term" value="F:DNA-binding transcription factor activity"/>
    <property type="evidence" value="ECO:0007669"/>
    <property type="project" value="InterPro"/>
</dbReference>
<dbReference type="InterPro" id="IPR032783">
    <property type="entry name" value="AraC_lig"/>
</dbReference>
<evidence type="ECO:0000256" key="2">
    <source>
        <dbReference type="ARBA" id="ARBA00023125"/>
    </source>
</evidence>
<name>A0A839ITY3_9GAMM</name>
<dbReference type="PRINTS" id="PR00032">
    <property type="entry name" value="HTHARAC"/>
</dbReference>
<reference evidence="5 6" key="1">
    <citation type="submission" date="2020-08" db="EMBL/GenBank/DDBJ databases">
        <title>Oceanospirillum sp. nov. isolated from marine sediment.</title>
        <authorList>
            <person name="Ji X."/>
        </authorList>
    </citation>
    <scope>NUCLEOTIDE SEQUENCE [LARGE SCALE GENOMIC DNA]</scope>
    <source>
        <strain evidence="5 6">D5</strain>
    </source>
</reference>
<dbReference type="RefSeq" id="WP_182809915.1">
    <property type="nucleotide sequence ID" value="NZ_JACJFM010000024.1"/>
</dbReference>
<dbReference type="Gene3D" id="1.10.10.60">
    <property type="entry name" value="Homeodomain-like"/>
    <property type="match status" value="1"/>
</dbReference>
<keyword evidence="1" id="KW-0805">Transcription regulation</keyword>
<keyword evidence="2" id="KW-0238">DNA-binding</keyword>
<proteinExistence type="predicted"/>
<dbReference type="InterPro" id="IPR050204">
    <property type="entry name" value="AraC_XylS_family_regulators"/>
</dbReference>
<dbReference type="SMART" id="SM00342">
    <property type="entry name" value="HTH_ARAC"/>
    <property type="match status" value="1"/>
</dbReference>
<comment type="caution">
    <text evidence="5">The sequence shown here is derived from an EMBL/GenBank/DDBJ whole genome shotgun (WGS) entry which is preliminary data.</text>
</comment>
<evidence type="ECO:0000313" key="5">
    <source>
        <dbReference type="EMBL" id="MBB1488140.1"/>
    </source>
</evidence>
<dbReference type="InterPro" id="IPR009057">
    <property type="entry name" value="Homeodomain-like_sf"/>
</dbReference>
<gene>
    <name evidence="5" type="ORF">H4O21_16175</name>
</gene>
<dbReference type="SUPFAM" id="SSF46689">
    <property type="entry name" value="Homeodomain-like"/>
    <property type="match status" value="2"/>
</dbReference>